<evidence type="ECO:0000313" key="4">
    <source>
        <dbReference type="Proteomes" id="UP001177140"/>
    </source>
</evidence>
<dbReference type="AlphaFoldDB" id="A0AA41VC74"/>
<evidence type="ECO:0000259" key="2">
    <source>
        <dbReference type="Pfam" id="PF18110"/>
    </source>
</evidence>
<dbReference type="InterPro" id="IPR040749">
    <property type="entry name" value="BRCC36_C"/>
</dbReference>
<protein>
    <recommendedName>
        <fullName evidence="2">BRCC36 C-terminal helical domain-containing protein</fullName>
    </recommendedName>
</protein>
<feature type="domain" description="BRCC36 C-terminal helical" evidence="2">
    <location>
        <begin position="158"/>
        <end position="230"/>
    </location>
</feature>
<evidence type="ECO:0000256" key="1">
    <source>
        <dbReference type="SAM" id="MobiDB-lite"/>
    </source>
</evidence>
<dbReference type="Proteomes" id="UP001177140">
    <property type="component" value="Unassembled WGS sequence"/>
</dbReference>
<organism evidence="3 4">
    <name type="scientific">Papaver nudicaule</name>
    <name type="common">Iceland poppy</name>
    <dbReference type="NCBI Taxonomy" id="74823"/>
    <lineage>
        <taxon>Eukaryota</taxon>
        <taxon>Viridiplantae</taxon>
        <taxon>Streptophyta</taxon>
        <taxon>Embryophyta</taxon>
        <taxon>Tracheophyta</taxon>
        <taxon>Spermatophyta</taxon>
        <taxon>Magnoliopsida</taxon>
        <taxon>Ranunculales</taxon>
        <taxon>Papaveraceae</taxon>
        <taxon>Papaveroideae</taxon>
        <taxon>Papaver</taxon>
    </lineage>
</organism>
<feature type="non-terminal residue" evidence="3">
    <location>
        <position position="1"/>
    </location>
</feature>
<proteinExistence type="predicted"/>
<keyword evidence="4" id="KW-1185">Reference proteome</keyword>
<dbReference type="Pfam" id="PF18110">
    <property type="entry name" value="BRCC36_C"/>
    <property type="match status" value="1"/>
</dbReference>
<comment type="caution">
    <text evidence="3">The sequence shown here is derived from an EMBL/GenBank/DDBJ whole genome shotgun (WGS) entry which is preliminary data.</text>
</comment>
<name>A0AA41VC74_PAPNU</name>
<sequence length="230" mass="25334">MGRIQVIAFQSLDGKQKFMAGPVSVFPVNSSPVIEVESSLSTSENVLPRSASGRPEPSERDTASSGIAKASGKAPSLEGFFAHADVNNPGRDKLGGGSYQTDELQNAIIDIDPMDMNESMQEALHRSNMEMSGADYVRKEIPLLILPTLALLKLESPLTSFTDLQRVLYEEEKAAYKQAILQNMQDGNVHPLAFIHHTSTYQTSMCKLMEYCLSPSISALQDRLRENEIR</sequence>
<feature type="region of interest" description="Disordered" evidence="1">
    <location>
        <begin position="39"/>
        <end position="71"/>
    </location>
</feature>
<gene>
    <name evidence="3" type="ORF">MKW94_011688</name>
</gene>
<evidence type="ECO:0000313" key="3">
    <source>
        <dbReference type="EMBL" id="MCL7037443.1"/>
    </source>
</evidence>
<dbReference type="EMBL" id="JAJJMA010179190">
    <property type="protein sequence ID" value="MCL7037443.1"/>
    <property type="molecule type" value="Genomic_DNA"/>
</dbReference>
<reference evidence="3" key="1">
    <citation type="submission" date="2022-03" db="EMBL/GenBank/DDBJ databases">
        <title>A functionally conserved STORR gene fusion in Papaver species that diverged 16.8 million years ago.</title>
        <authorList>
            <person name="Catania T."/>
        </authorList>
    </citation>
    <scope>NUCLEOTIDE SEQUENCE</scope>
    <source>
        <strain evidence="3">S-191538</strain>
    </source>
</reference>
<accession>A0AA41VC74</accession>